<evidence type="ECO:0000256" key="1">
    <source>
        <dbReference type="SAM" id="Phobius"/>
    </source>
</evidence>
<evidence type="ECO:0000313" key="3">
    <source>
        <dbReference type="Proteomes" id="UP000318815"/>
    </source>
</evidence>
<feature type="transmembrane region" description="Helical" evidence="1">
    <location>
        <begin position="20"/>
        <end position="38"/>
    </location>
</feature>
<sequence length="162" mass="17390">MTTTFLQHLSVLLNIGYEKNYYLLLLLMLFFYISPLGAKHLFIRIFDQHDHLIAKGELIATTDTSVQLRKGKASIEIPVRDIGTIKTKRSFGHPILIGGIIGTLSGAITGAAGHESLNSGSDYFDLETSLGEDMAAVALAGAVVGGLIGTIVAATQKRSVLY</sequence>
<protein>
    <submittedName>
        <fullName evidence="2">Uncharacterized protein</fullName>
    </submittedName>
</protein>
<keyword evidence="1" id="KW-0812">Transmembrane</keyword>
<comment type="caution">
    <text evidence="2">The sequence shown here is derived from an EMBL/GenBank/DDBJ whole genome shotgun (WGS) entry which is preliminary data.</text>
</comment>
<dbReference type="EMBL" id="VOHS01000057">
    <property type="protein sequence ID" value="TWV93308.1"/>
    <property type="molecule type" value="Genomic_DNA"/>
</dbReference>
<keyword evidence="3" id="KW-1185">Reference proteome</keyword>
<reference evidence="2 3" key="1">
    <citation type="submission" date="2019-08" db="EMBL/GenBank/DDBJ databases">
        <title>Whole genome sequencing of chitin degrading bacteria Chitinophaga pinensis YS16.</title>
        <authorList>
            <person name="Singh R.P."/>
            <person name="Manchanda G."/>
            <person name="Maurya I.K."/>
            <person name="Joshi N.K."/>
            <person name="Srivastava A.K."/>
        </authorList>
    </citation>
    <scope>NUCLEOTIDE SEQUENCE [LARGE SCALE GENOMIC DNA]</scope>
    <source>
        <strain evidence="2 3">YS-16</strain>
    </source>
</reference>
<organism evidence="2 3">
    <name type="scientific">Chitinophaga pinensis</name>
    <dbReference type="NCBI Taxonomy" id="79329"/>
    <lineage>
        <taxon>Bacteria</taxon>
        <taxon>Pseudomonadati</taxon>
        <taxon>Bacteroidota</taxon>
        <taxon>Chitinophagia</taxon>
        <taxon>Chitinophagales</taxon>
        <taxon>Chitinophagaceae</taxon>
        <taxon>Chitinophaga</taxon>
    </lineage>
</organism>
<accession>A0A5C6LK71</accession>
<feature type="transmembrane region" description="Helical" evidence="1">
    <location>
        <begin position="95"/>
        <end position="114"/>
    </location>
</feature>
<dbReference type="Proteomes" id="UP000318815">
    <property type="component" value="Unassembled WGS sequence"/>
</dbReference>
<keyword evidence="1" id="KW-0472">Membrane</keyword>
<name>A0A5C6LK71_9BACT</name>
<dbReference type="OrthoDB" id="1179353at2"/>
<feature type="transmembrane region" description="Helical" evidence="1">
    <location>
        <begin position="134"/>
        <end position="154"/>
    </location>
</feature>
<proteinExistence type="predicted"/>
<keyword evidence="1" id="KW-1133">Transmembrane helix</keyword>
<dbReference type="AlphaFoldDB" id="A0A5C6LK71"/>
<dbReference type="RefSeq" id="WP_146308006.1">
    <property type="nucleotide sequence ID" value="NZ_VOHS01000057.1"/>
</dbReference>
<gene>
    <name evidence="2" type="ORF">FEF09_27155</name>
</gene>
<evidence type="ECO:0000313" key="2">
    <source>
        <dbReference type="EMBL" id="TWV93308.1"/>
    </source>
</evidence>